<feature type="region of interest" description="Disordered" evidence="1">
    <location>
        <begin position="48"/>
        <end position="69"/>
    </location>
</feature>
<dbReference type="InterPro" id="IPR035969">
    <property type="entry name" value="Rab-GAP_TBC_sf"/>
</dbReference>
<organism evidence="3 4">
    <name type="scientific">Camellia sinensis var. sinensis</name>
    <name type="common">China tea</name>
    <dbReference type="NCBI Taxonomy" id="542762"/>
    <lineage>
        <taxon>Eukaryota</taxon>
        <taxon>Viridiplantae</taxon>
        <taxon>Streptophyta</taxon>
        <taxon>Embryophyta</taxon>
        <taxon>Tracheophyta</taxon>
        <taxon>Spermatophyta</taxon>
        <taxon>Magnoliopsida</taxon>
        <taxon>eudicotyledons</taxon>
        <taxon>Gunneridae</taxon>
        <taxon>Pentapetalae</taxon>
        <taxon>asterids</taxon>
        <taxon>Ericales</taxon>
        <taxon>Theaceae</taxon>
        <taxon>Camellia</taxon>
    </lineage>
</organism>
<evidence type="ECO:0000259" key="2">
    <source>
        <dbReference type="Pfam" id="PF00566"/>
    </source>
</evidence>
<sequence>MAAVVKSKHNVKDTAGNATDKNDMIMININSNSSILQKQAEGKGIEIKQQKSISTHTPPFVTSSDTTESQSPALQYIAERCSDSWNLQPKKGGEQGDANKTKEVLESLPDQEEEVIGIITMEDVLEELLQDLPRTFPGHPWLDTPEGHAALRRVLVVYSFRDSDVGYCQTTLRVWDVLFYEGATVLFHVALAIFKMKEEELLTAHHVGDVINILQKTTHQLFDPDELLTVAFDKIGSMTTTTISKQRKKQEPAVMAELDERLRRLNSLRADNK</sequence>
<dbReference type="PANTHER" id="PTHR47219:SF20">
    <property type="entry name" value="TBC1 DOMAIN FAMILY MEMBER 2B"/>
    <property type="match status" value="1"/>
</dbReference>
<dbReference type="GO" id="GO:0031267">
    <property type="term" value="F:small GTPase binding"/>
    <property type="evidence" value="ECO:0007669"/>
    <property type="project" value="TreeGrafter"/>
</dbReference>
<dbReference type="EMBL" id="SDRB02010818">
    <property type="protein sequence ID" value="THG04043.1"/>
    <property type="molecule type" value="Genomic_DNA"/>
</dbReference>
<accession>A0A4S4DM43</accession>
<evidence type="ECO:0000313" key="4">
    <source>
        <dbReference type="Proteomes" id="UP000306102"/>
    </source>
</evidence>
<gene>
    <name evidence="3" type="ORF">TEA_004716</name>
</gene>
<comment type="caution">
    <text evidence="3">The sequence shown here is derived from an EMBL/GenBank/DDBJ whole genome shotgun (WGS) entry which is preliminary data.</text>
</comment>
<proteinExistence type="predicted"/>
<feature type="domain" description="Rab-GAP TBC" evidence="2">
    <location>
        <begin position="124"/>
        <end position="169"/>
    </location>
</feature>
<reference evidence="3 4" key="1">
    <citation type="journal article" date="2018" name="Proc. Natl. Acad. Sci. U.S.A.">
        <title>Draft genome sequence of Camellia sinensis var. sinensis provides insights into the evolution of the tea genome and tea quality.</title>
        <authorList>
            <person name="Wei C."/>
            <person name="Yang H."/>
            <person name="Wang S."/>
            <person name="Zhao J."/>
            <person name="Liu C."/>
            <person name="Gao L."/>
            <person name="Xia E."/>
            <person name="Lu Y."/>
            <person name="Tai Y."/>
            <person name="She G."/>
            <person name="Sun J."/>
            <person name="Cao H."/>
            <person name="Tong W."/>
            <person name="Gao Q."/>
            <person name="Li Y."/>
            <person name="Deng W."/>
            <person name="Jiang X."/>
            <person name="Wang W."/>
            <person name="Chen Q."/>
            <person name="Zhang S."/>
            <person name="Li H."/>
            <person name="Wu J."/>
            <person name="Wang P."/>
            <person name="Li P."/>
            <person name="Shi C."/>
            <person name="Zheng F."/>
            <person name="Jian J."/>
            <person name="Huang B."/>
            <person name="Shan D."/>
            <person name="Shi M."/>
            <person name="Fang C."/>
            <person name="Yue Y."/>
            <person name="Li F."/>
            <person name="Li D."/>
            <person name="Wei S."/>
            <person name="Han B."/>
            <person name="Jiang C."/>
            <person name="Yin Y."/>
            <person name="Xia T."/>
            <person name="Zhang Z."/>
            <person name="Bennetzen J.L."/>
            <person name="Zhao S."/>
            <person name="Wan X."/>
        </authorList>
    </citation>
    <scope>NUCLEOTIDE SEQUENCE [LARGE SCALE GENOMIC DNA]</scope>
    <source>
        <strain evidence="4">cv. Shuchazao</strain>
        <tissue evidence="3">Leaf</tissue>
    </source>
</reference>
<evidence type="ECO:0000313" key="3">
    <source>
        <dbReference type="EMBL" id="THG04043.1"/>
    </source>
</evidence>
<evidence type="ECO:0000256" key="1">
    <source>
        <dbReference type="SAM" id="MobiDB-lite"/>
    </source>
</evidence>
<dbReference type="Proteomes" id="UP000306102">
    <property type="component" value="Unassembled WGS sequence"/>
</dbReference>
<feature type="compositionally biased region" description="Polar residues" evidence="1">
    <location>
        <begin position="50"/>
        <end position="69"/>
    </location>
</feature>
<dbReference type="Pfam" id="PF00566">
    <property type="entry name" value="RabGAP-TBC"/>
    <property type="match status" value="2"/>
</dbReference>
<dbReference type="Gene3D" id="1.10.472.80">
    <property type="entry name" value="Ypt/Rab-GAP domain of gyp1p, domain 3"/>
    <property type="match status" value="1"/>
</dbReference>
<dbReference type="AlphaFoldDB" id="A0A4S4DM43"/>
<dbReference type="InterPro" id="IPR000195">
    <property type="entry name" value="Rab-GAP-TBC_dom"/>
</dbReference>
<feature type="domain" description="Rab-GAP TBC" evidence="2">
    <location>
        <begin position="170"/>
        <end position="202"/>
    </location>
</feature>
<dbReference type="PANTHER" id="PTHR47219">
    <property type="entry name" value="RAB GTPASE-ACTIVATING PROTEIN 1-LIKE"/>
    <property type="match status" value="1"/>
</dbReference>
<dbReference type="STRING" id="542762.A0A4S4DM43"/>
<keyword evidence="4" id="KW-1185">Reference proteome</keyword>
<protein>
    <recommendedName>
        <fullName evidence="2">Rab-GAP TBC domain-containing protein</fullName>
    </recommendedName>
</protein>
<dbReference type="InterPro" id="IPR050302">
    <property type="entry name" value="Rab_GAP_TBC_domain"/>
</dbReference>
<name>A0A4S4DM43_CAMSN</name>
<dbReference type="GO" id="GO:0005096">
    <property type="term" value="F:GTPase activator activity"/>
    <property type="evidence" value="ECO:0007669"/>
    <property type="project" value="TreeGrafter"/>
</dbReference>
<dbReference type="SUPFAM" id="SSF47923">
    <property type="entry name" value="Ypt/Rab-GAP domain of gyp1p"/>
    <property type="match status" value="2"/>
</dbReference>